<dbReference type="PANTHER" id="PTHR47163:SF2">
    <property type="entry name" value="SI:DKEY-17M8.2"/>
    <property type="match status" value="1"/>
</dbReference>
<dbReference type="OrthoDB" id="10277640at2759"/>
<name>A0A059EZ81_9MICR</name>
<dbReference type="SMART" id="SM01126">
    <property type="entry name" value="DDE_Tnp_IS1595"/>
    <property type="match status" value="1"/>
</dbReference>
<dbReference type="EMBL" id="KK365194">
    <property type="protein sequence ID" value="KCZ80230.1"/>
    <property type="molecule type" value="Genomic_DNA"/>
</dbReference>
<dbReference type="HOGENOM" id="CLU_044348_0_0_1"/>
<gene>
    <name evidence="2" type="ORF">H312_02380</name>
</gene>
<feature type="domain" description="ISXO2-like transposase" evidence="1">
    <location>
        <begin position="135"/>
        <end position="281"/>
    </location>
</feature>
<keyword evidence="3" id="KW-1185">Reference proteome</keyword>
<protein>
    <recommendedName>
        <fullName evidence="1">ISXO2-like transposase domain-containing protein</fullName>
    </recommendedName>
</protein>
<accession>A0A059EZ81</accession>
<reference evidence="3" key="1">
    <citation type="submission" date="2013-02" db="EMBL/GenBank/DDBJ databases">
        <authorList>
            <consortium name="The Broad Institute Genome Sequencing Platform"/>
            <person name="Cuomo C."/>
            <person name="Becnel J."/>
            <person name="Sanscrainte N."/>
            <person name="Walker B."/>
            <person name="Young S.K."/>
            <person name="Zeng Q."/>
            <person name="Gargeya S."/>
            <person name="Fitzgerald M."/>
            <person name="Haas B."/>
            <person name="Abouelleil A."/>
            <person name="Alvarado L."/>
            <person name="Arachchi H.M."/>
            <person name="Berlin A.M."/>
            <person name="Chapman S.B."/>
            <person name="Dewar J."/>
            <person name="Goldberg J."/>
            <person name="Griggs A."/>
            <person name="Gujja S."/>
            <person name="Hansen M."/>
            <person name="Howarth C."/>
            <person name="Imamovic A."/>
            <person name="Larimer J."/>
            <person name="McCowan C."/>
            <person name="Murphy C."/>
            <person name="Neiman D."/>
            <person name="Pearson M."/>
            <person name="Priest M."/>
            <person name="Roberts A."/>
            <person name="Saif S."/>
            <person name="Shea T."/>
            <person name="Sisk P."/>
            <person name="Sykes S."/>
            <person name="Wortman J."/>
            <person name="Nusbaum C."/>
            <person name="Birren B."/>
        </authorList>
    </citation>
    <scope>NUCLEOTIDE SEQUENCE [LARGE SCALE GENOMIC DNA]</scope>
    <source>
        <strain evidence="3">PRA339</strain>
    </source>
</reference>
<dbReference type="Pfam" id="PF12762">
    <property type="entry name" value="DDE_Tnp_IS1595"/>
    <property type="match status" value="1"/>
</dbReference>
<dbReference type="InterPro" id="IPR053164">
    <property type="entry name" value="IS1016-like_transposase"/>
</dbReference>
<dbReference type="STRING" id="1288291.A0A059EZ81"/>
<dbReference type="Proteomes" id="UP000030655">
    <property type="component" value="Unassembled WGS sequence"/>
</dbReference>
<reference evidence="2 3" key="2">
    <citation type="submission" date="2014-03" db="EMBL/GenBank/DDBJ databases">
        <title>The Genome Sequence of Anncaliia algerae insect isolate PRA339.</title>
        <authorList>
            <consortium name="The Broad Institute Genome Sequencing Platform"/>
            <consortium name="The Broad Institute Genome Sequencing Center for Infectious Disease"/>
            <person name="Cuomo C."/>
            <person name="Becnel J."/>
            <person name="Sanscrainte N."/>
            <person name="Walker B."/>
            <person name="Young S.K."/>
            <person name="Zeng Q."/>
            <person name="Gargeya S."/>
            <person name="Fitzgerald M."/>
            <person name="Haas B."/>
            <person name="Abouelleil A."/>
            <person name="Alvarado L."/>
            <person name="Arachchi H.M."/>
            <person name="Berlin A.M."/>
            <person name="Chapman S.B."/>
            <person name="Dewar J."/>
            <person name="Goldberg J."/>
            <person name="Griggs A."/>
            <person name="Gujja S."/>
            <person name="Hansen M."/>
            <person name="Howarth C."/>
            <person name="Imamovic A."/>
            <person name="Larimer J."/>
            <person name="McCowan C."/>
            <person name="Murphy C."/>
            <person name="Neiman D."/>
            <person name="Pearson M."/>
            <person name="Priest M."/>
            <person name="Roberts A."/>
            <person name="Saif S."/>
            <person name="Shea T."/>
            <person name="Sisk P."/>
            <person name="Sykes S."/>
            <person name="Wortman J."/>
            <person name="Nusbaum C."/>
            <person name="Birren B."/>
        </authorList>
    </citation>
    <scope>NUCLEOTIDE SEQUENCE [LARGE SCALE GENOMIC DNA]</scope>
    <source>
        <strain evidence="2 3">PRA339</strain>
    </source>
</reference>
<sequence length="297" mass="35115">MFTPNTFENFIIRADRKELIIYLMELNFLKKENICKECKVYTKFYSHKRSFDNYAWRCMNKKCRKYKAYFNIRTDSFFEGIKIHFKDILRVILKYACSLQSFMIKKSLDISGNTVDKIIKKLIHKIPEQDFRNNKLGGPGFIVQIDETMMNYKCKSHRGRSPENKSDALCIIEFRDKITRVYCTLIENKKAETIIPIICNQVASGSKIWTDEHKSYSSLSKNGFIHESICHKYEFINSQTGVNTQAVESLNNAMKWLIKKKKGIKTEKRKSFLKEFCFLFNNRHDLFHAVLKLLKVN</sequence>
<dbReference type="NCBIfam" id="NF033547">
    <property type="entry name" value="transpos_IS1595"/>
    <property type="match status" value="1"/>
</dbReference>
<dbReference type="InterPro" id="IPR024445">
    <property type="entry name" value="Tnp_ISXO2-like"/>
</dbReference>
<dbReference type="AlphaFoldDB" id="A0A059EZ81"/>
<evidence type="ECO:0000259" key="1">
    <source>
        <dbReference type="SMART" id="SM01126"/>
    </source>
</evidence>
<organism evidence="2 3">
    <name type="scientific">Anncaliia algerae PRA339</name>
    <dbReference type="NCBI Taxonomy" id="1288291"/>
    <lineage>
        <taxon>Eukaryota</taxon>
        <taxon>Fungi</taxon>
        <taxon>Fungi incertae sedis</taxon>
        <taxon>Microsporidia</taxon>
        <taxon>Tubulinosematoidea</taxon>
        <taxon>Tubulinosematidae</taxon>
        <taxon>Anncaliia</taxon>
    </lineage>
</organism>
<dbReference type="PANTHER" id="PTHR47163">
    <property type="entry name" value="DDE_TNP_IS1595 DOMAIN-CONTAINING PROTEIN"/>
    <property type="match status" value="1"/>
</dbReference>
<dbReference type="VEuPathDB" id="MicrosporidiaDB:H312_02380"/>
<proteinExistence type="predicted"/>
<evidence type="ECO:0000313" key="2">
    <source>
        <dbReference type="EMBL" id="KCZ80230.1"/>
    </source>
</evidence>
<evidence type="ECO:0000313" key="3">
    <source>
        <dbReference type="Proteomes" id="UP000030655"/>
    </source>
</evidence>